<keyword evidence="1" id="KW-0812">Transmembrane</keyword>
<dbReference type="AlphaFoldDB" id="A0A9D1AFX6"/>
<proteinExistence type="predicted"/>
<reference evidence="2" key="1">
    <citation type="submission" date="2020-10" db="EMBL/GenBank/DDBJ databases">
        <authorList>
            <person name="Gilroy R."/>
        </authorList>
    </citation>
    <scope>NUCLEOTIDE SEQUENCE</scope>
    <source>
        <strain evidence="2">ChiW25-3613</strain>
    </source>
</reference>
<dbReference type="Proteomes" id="UP000824179">
    <property type="component" value="Unassembled WGS sequence"/>
</dbReference>
<dbReference type="EMBL" id="DVHB01000062">
    <property type="protein sequence ID" value="HIR39447.1"/>
    <property type="molecule type" value="Genomic_DNA"/>
</dbReference>
<feature type="transmembrane region" description="Helical" evidence="1">
    <location>
        <begin position="72"/>
        <end position="88"/>
    </location>
</feature>
<evidence type="ECO:0000313" key="2">
    <source>
        <dbReference type="EMBL" id="HIR39447.1"/>
    </source>
</evidence>
<comment type="caution">
    <text evidence="2">The sequence shown here is derived from an EMBL/GenBank/DDBJ whole genome shotgun (WGS) entry which is preliminary data.</text>
</comment>
<name>A0A9D1AFX6_9FIRM</name>
<sequence>MRTLAKKFRYMGDMIDGKPLLNGDDEEFIKSYVQNLGVTDAYSQIDYLSERKSYIKKHKDEGFADYKKYSSLYVKIFLMLGILIAVLLV</sequence>
<keyword evidence="1" id="KW-0472">Membrane</keyword>
<gene>
    <name evidence="2" type="ORF">IAB90_03595</name>
</gene>
<evidence type="ECO:0000313" key="3">
    <source>
        <dbReference type="Proteomes" id="UP000824179"/>
    </source>
</evidence>
<reference evidence="2" key="2">
    <citation type="journal article" date="2021" name="PeerJ">
        <title>Extensive microbial diversity within the chicken gut microbiome revealed by metagenomics and culture.</title>
        <authorList>
            <person name="Gilroy R."/>
            <person name="Ravi A."/>
            <person name="Getino M."/>
            <person name="Pursley I."/>
            <person name="Horton D.L."/>
            <person name="Alikhan N.F."/>
            <person name="Baker D."/>
            <person name="Gharbi K."/>
            <person name="Hall N."/>
            <person name="Watson M."/>
            <person name="Adriaenssens E.M."/>
            <person name="Foster-Nyarko E."/>
            <person name="Jarju S."/>
            <person name="Secka A."/>
            <person name="Antonio M."/>
            <person name="Oren A."/>
            <person name="Chaudhuri R.R."/>
            <person name="La Ragione R."/>
            <person name="Hildebrand F."/>
            <person name="Pallen M.J."/>
        </authorList>
    </citation>
    <scope>NUCLEOTIDE SEQUENCE</scope>
    <source>
        <strain evidence="2">ChiW25-3613</strain>
    </source>
</reference>
<organism evidence="2 3">
    <name type="scientific">Candidatus Coproplasma stercoripullorum</name>
    <dbReference type="NCBI Taxonomy" id="2840751"/>
    <lineage>
        <taxon>Bacteria</taxon>
        <taxon>Bacillati</taxon>
        <taxon>Bacillota</taxon>
        <taxon>Clostridia</taxon>
        <taxon>Eubacteriales</taxon>
        <taxon>Candidatus Coproplasma</taxon>
    </lineage>
</organism>
<evidence type="ECO:0000256" key="1">
    <source>
        <dbReference type="SAM" id="Phobius"/>
    </source>
</evidence>
<accession>A0A9D1AFX6</accession>
<protein>
    <submittedName>
        <fullName evidence="2">Uncharacterized protein</fullName>
    </submittedName>
</protein>
<keyword evidence="1" id="KW-1133">Transmembrane helix</keyword>